<protein>
    <submittedName>
        <fullName evidence="2">Uncharacterized protein</fullName>
    </submittedName>
</protein>
<dbReference type="EMBL" id="CAJZBQ010000060">
    <property type="protein sequence ID" value="CAG9334789.1"/>
    <property type="molecule type" value="Genomic_DNA"/>
</dbReference>
<dbReference type="Gene3D" id="2.120.10.80">
    <property type="entry name" value="Kelch-type beta propeller"/>
    <property type="match status" value="1"/>
</dbReference>
<feature type="region of interest" description="Disordered" evidence="1">
    <location>
        <begin position="1"/>
        <end position="22"/>
    </location>
</feature>
<dbReference type="AlphaFoldDB" id="A0AAU9K9T3"/>
<evidence type="ECO:0000313" key="2">
    <source>
        <dbReference type="EMBL" id="CAG9334789.1"/>
    </source>
</evidence>
<keyword evidence="3" id="KW-1185">Reference proteome</keyword>
<dbReference type="Proteomes" id="UP001162131">
    <property type="component" value="Unassembled WGS sequence"/>
</dbReference>
<gene>
    <name evidence="2" type="ORF">BSTOLATCC_MIC62374</name>
</gene>
<name>A0AAU9K9T3_9CILI</name>
<reference evidence="2" key="1">
    <citation type="submission" date="2021-09" db="EMBL/GenBank/DDBJ databases">
        <authorList>
            <consortium name="AG Swart"/>
            <person name="Singh M."/>
            <person name="Singh A."/>
            <person name="Seah K."/>
            <person name="Emmerich C."/>
        </authorList>
    </citation>
    <scope>NUCLEOTIDE SEQUENCE</scope>
    <source>
        <strain evidence="2">ATCC30299</strain>
    </source>
</reference>
<organism evidence="2 3">
    <name type="scientific">Blepharisma stoltei</name>
    <dbReference type="NCBI Taxonomy" id="1481888"/>
    <lineage>
        <taxon>Eukaryota</taxon>
        <taxon>Sar</taxon>
        <taxon>Alveolata</taxon>
        <taxon>Ciliophora</taxon>
        <taxon>Postciliodesmatophora</taxon>
        <taxon>Heterotrichea</taxon>
        <taxon>Heterotrichida</taxon>
        <taxon>Blepharismidae</taxon>
        <taxon>Blepharisma</taxon>
    </lineage>
</organism>
<sequence>MGIGQSFMSRRDKSTHQKDRSKLRPKLMQTCQDYANTVNTKTSLYLFSGRKNKSSLFIYNTENDSEQTINWETPELLSGIGISIAELPNGKLFCFGNYPASGVTLIIDKDFKIQDLPSAALIKFSSAIYFKKNVYCFGGEDFKDTKLSLSRRFSLNVNRWFELPRMPNALYLCNCIIFDGNILISGALTRTLLLYSAYLNSFSVIPYEFSVNWRKILVNAERRLYLIESMSGSIYESKIGSCMDWTRIADSTINFSPAQAYSLYNKGVIYIGCLDRYDAVYFKLKLRKKGSMALEKI</sequence>
<proteinExistence type="predicted"/>
<accession>A0AAU9K9T3</accession>
<evidence type="ECO:0000256" key="1">
    <source>
        <dbReference type="SAM" id="MobiDB-lite"/>
    </source>
</evidence>
<evidence type="ECO:0000313" key="3">
    <source>
        <dbReference type="Proteomes" id="UP001162131"/>
    </source>
</evidence>
<dbReference type="SUPFAM" id="SSF117281">
    <property type="entry name" value="Kelch motif"/>
    <property type="match status" value="1"/>
</dbReference>
<feature type="compositionally biased region" description="Basic and acidic residues" evidence="1">
    <location>
        <begin position="9"/>
        <end position="22"/>
    </location>
</feature>
<comment type="caution">
    <text evidence="2">The sequence shown here is derived from an EMBL/GenBank/DDBJ whole genome shotgun (WGS) entry which is preliminary data.</text>
</comment>
<dbReference type="InterPro" id="IPR015915">
    <property type="entry name" value="Kelch-typ_b-propeller"/>
</dbReference>